<evidence type="ECO:0000313" key="11">
    <source>
        <dbReference type="Proteomes" id="UP000273154"/>
    </source>
</evidence>
<evidence type="ECO:0000256" key="2">
    <source>
        <dbReference type="ARBA" id="ARBA00022598"/>
    </source>
</evidence>
<evidence type="ECO:0000256" key="4">
    <source>
        <dbReference type="ARBA" id="ARBA00022741"/>
    </source>
</evidence>
<dbReference type="Pfam" id="PF00120">
    <property type="entry name" value="Gln-synt_C"/>
    <property type="match status" value="1"/>
</dbReference>
<dbReference type="InterPro" id="IPR014746">
    <property type="entry name" value="Gln_synth/guanido_kin_cat_dom"/>
</dbReference>
<protein>
    <submittedName>
        <fullName evidence="10">Glutamine synthetase</fullName>
    </submittedName>
</protein>
<keyword evidence="4" id="KW-0547">Nucleotide-binding</keyword>
<dbReference type="SMART" id="SM01230">
    <property type="entry name" value="Gln-synt_C"/>
    <property type="match status" value="1"/>
</dbReference>
<dbReference type="SUPFAM" id="SSF54368">
    <property type="entry name" value="Glutamine synthetase, N-terminal domain"/>
    <property type="match status" value="1"/>
</dbReference>
<dbReference type="PROSITE" id="PS51986">
    <property type="entry name" value="GS_BETA_GRASP"/>
    <property type="match status" value="1"/>
</dbReference>
<evidence type="ECO:0000259" key="8">
    <source>
        <dbReference type="PROSITE" id="PS51986"/>
    </source>
</evidence>
<keyword evidence="5" id="KW-0067">ATP-binding</keyword>
<dbReference type="SUPFAM" id="SSF55931">
    <property type="entry name" value="Glutamine synthetase/guanido kinase"/>
    <property type="match status" value="1"/>
</dbReference>
<keyword evidence="3" id="KW-0479">Metal-binding</keyword>
<dbReference type="PANTHER" id="PTHR43785:SF11">
    <property type="entry name" value="GAMMA-GLUTAMYLPOLYAMINE SYNTHETASE GLNA2"/>
    <property type="match status" value="1"/>
</dbReference>
<comment type="similarity">
    <text evidence="1 6 7">Belongs to the glutamine synthetase family.</text>
</comment>
<dbReference type="EMBL" id="AP019367">
    <property type="protein sequence ID" value="BBH49763.1"/>
    <property type="molecule type" value="Genomic_DNA"/>
</dbReference>
<dbReference type="GO" id="GO:0006542">
    <property type="term" value="P:glutamine biosynthetic process"/>
    <property type="evidence" value="ECO:0007669"/>
    <property type="project" value="InterPro"/>
</dbReference>
<dbReference type="Proteomes" id="UP000273154">
    <property type="component" value="Chromosome"/>
</dbReference>
<reference evidence="11" key="1">
    <citation type="submission" date="2018-11" db="EMBL/GenBank/DDBJ databases">
        <title>Comparative genomics of Parolsenella catena and Libanicoccus massiliensis: Reclassification of Libanicoccus massiliensis as Parolsenella massiliensis comb. nov.</title>
        <authorList>
            <person name="Sakamoto M."/>
            <person name="Ikeyama N."/>
            <person name="Murakami T."/>
            <person name="Mori H."/>
            <person name="Yuki M."/>
            <person name="Ohkuma M."/>
        </authorList>
    </citation>
    <scope>NUCLEOTIDE SEQUENCE [LARGE SCALE GENOMIC DNA]</scope>
    <source>
        <strain evidence="11">JCM 31932</strain>
    </source>
</reference>
<evidence type="ECO:0000256" key="6">
    <source>
        <dbReference type="PROSITE-ProRule" id="PRU01330"/>
    </source>
</evidence>
<evidence type="ECO:0000256" key="1">
    <source>
        <dbReference type="ARBA" id="ARBA00009897"/>
    </source>
</evidence>
<dbReference type="OrthoDB" id="9807095at2"/>
<evidence type="ECO:0000259" key="9">
    <source>
        <dbReference type="PROSITE" id="PS51987"/>
    </source>
</evidence>
<dbReference type="GeneID" id="88848494"/>
<gene>
    <name evidence="10" type="primary">glnA</name>
    <name evidence="10" type="ORF">Pcatena_03500</name>
</gene>
<dbReference type="PROSITE" id="PS51987">
    <property type="entry name" value="GS_CATALYTIC"/>
    <property type="match status" value="1"/>
</dbReference>
<evidence type="ECO:0000256" key="7">
    <source>
        <dbReference type="RuleBase" id="RU000384"/>
    </source>
</evidence>
<accession>A0A3G9JWM2</accession>
<dbReference type="GO" id="GO:0046872">
    <property type="term" value="F:metal ion binding"/>
    <property type="evidence" value="ECO:0007669"/>
    <property type="project" value="UniProtKB-KW"/>
</dbReference>
<dbReference type="KEGG" id="pcat:Pcatena_03500"/>
<feature type="domain" description="GS catalytic" evidence="9">
    <location>
        <begin position="109"/>
        <end position="448"/>
    </location>
</feature>
<dbReference type="GO" id="GO:0004356">
    <property type="term" value="F:glutamine synthetase activity"/>
    <property type="evidence" value="ECO:0007669"/>
    <property type="project" value="InterPro"/>
</dbReference>
<feature type="domain" description="GS beta-grasp" evidence="8">
    <location>
        <begin position="17"/>
        <end position="102"/>
    </location>
</feature>
<dbReference type="Pfam" id="PF03951">
    <property type="entry name" value="Gln-synt_N"/>
    <property type="match status" value="1"/>
</dbReference>
<dbReference type="Gene3D" id="3.30.590.10">
    <property type="entry name" value="Glutamine synthetase/guanido kinase, catalytic domain"/>
    <property type="match status" value="1"/>
</dbReference>
<dbReference type="InterPro" id="IPR008147">
    <property type="entry name" value="Gln_synt_N"/>
</dbReference>
<proteinExistence type="inferred from homology"/>
<name>A0A3G9JWM2_9ACTN</name>
<dbReference type="InterPro" id="IPR008146">
    <property type="entry name" value="Gln_synth_cat_dom"/>
</dbReference>
<sequence>MTNEQNIDFVLRSVEERDIRFVRLWFTDVLGNLKSFAISPEDLEEAFEEGIGFDGSAVDGFAALEESDMLAFPDASTFQVLPWRPSESGVARIFCNIRTPQGDPFPGDPRACLYRAFRAADQAGYVLNVSPELEFFYFKEDTTVSRGSAVPVPLDNAGYFDLTPDDSARDLRRDLTLELEQMSIPVEYSYHAAAPSQNGVSLRYSEAVTCADNIMTARLVIKQTARQHGMFASFMPKPLSGVAGSAMFLSQSLFDHNGNNLFWAEGKGSVHHLSVTAQHYVAGLLKYAPEFALVTNPTVNSYKRLVPNGEVPCYATWGSKNRSAFVRVPTYKPGKQLSRRVELRSPDPTCNPYLTMAVTLAAGMRGIAEELPLPEESSAPFSELAASGVTRLPHDLGEAVEAFAGSELMRETLGDHIFNYLLTEKREEWAEYSQTVTDWELRHYYGGF</sequence>
<dbReference type="GO" id="GO:0005524">
    <property type="term" value="F:ATP binding"/>
    <property type="evidence" value="ECO:0007669"/>
    <property type="project" value="UniProtKB-KW"/>
</dbReference>
<dbReference type="InterPro" id="IPR036651">
    <property type="entry name" value="Gln_synt_N_sf"/>
</dbReference>
<keyword evidence="2" id="KW-0436">Ligase</keyword>
<evidence type="ECO:0000256" key="3">
    <source>
        <dbReference type="ARBA" id="ARBA00022723"/>
    </source>
</evidence>
<dbReference type="RefSeq" id="WP_126421099.1">
    <property type="nucleotide sequence ID" value="NZ_AP019367.1"/>
</dbReference>
<keyword evidence="11" id="KW-1185">Reference proteome</keyword>
<dbReference type="Gene3D" id="3.10.20.70">
    <property type="entry name" value="Glutamine synthetase, N-terminal domain"/>
    <property type="match status" value="1"/>
</dbReference>
<organism evidence="10 11">
    <name type="scientific">Parolsenella catena</name>
    <dbReference type="NCBI Taxonomy" id="2003188"/>
    <lineage>
        <taxon>Bacteria</taxon>
        <taxon>Bacillati</taxon>
        <taxon>Actinomycetota</taxon>
        <taxon>Coriobacteriia</taxon>
        <taxon>Coriobacteriales</taxon>
        <taxon>Atopobiaceae</taxon>
        <taxon>Parolsenella</taxon>
    </lineage>
</organism>
<evidence type="ECO:0000313" key="10">
    <source>
        <dbReference type="EMBL" id="BBH49763.1"/>
    </source>
</evidence>
<dbReference type="AlphaFoldDB" id="A0A3G9JWM2"/>
<dbReference type="PANTHER" id="PTHR43785">
    <property type="entry name" value="GAMMA-GLUTAMYLPUTRESCINE SYNTHETASE"/>
    <property type="match status" value="1"/>
</dbReference>
<evidence type="ECO:0000256" key="5">
    <source>
        <dbReference type="ARBA" id="ARBA00022840"/>
    </source>
</evidence>